<dbReference type="InterPro" id="IPR012349">
    <property type="entry name" value="Split_barrel_FMN-bd"/>
</dbReference>
<name>A0ABV2QCR5_9BURK</name>
<keyword evidence="3" id="KW-1185">Reference proteome</keyword>
<dbReference type="Pfam" id="PF01243">
    <property type="entry name" value="PNPOx_N"/>
    <property type="match status" value="1"/>
</dbReference>
<evidence type="ECO:0000313" key="2">
    <source>
        <dbReference type="EMBL" id="MET4578828.1"/>
    </source>
</evidence>
<organism evidence="2 3">
    <name type="scientific">Ottowia thiooxydans</name>
    <dbReference type="NCBI Taxonomy" id="219182"/>
    <lineage>
        <taxon>Bacteria</taxon>
        <taxon>Pseudomonadati</taxon>
        <taxon>Pseudomonadota</taxon>
        <taxon>Betaproteobacteria</taxon>
        <taxon>Burkholderiales</taxon>
        <taxon>Comamonadaceae</taxon>
        <taxon>Ottowia</taxon>
    </lineage>
</organism>
<evidence type="ECO:0000313" key="3">
    <source>
        <dbReference type="Proteomes" id="UP001549320"/>
    </source>
</evidence>
<dbReference type="Proteomes" id="UP001549320">
    <property type="component" value="Unassembled WGS sequence"/>
</dbReference>
<proteinExistence type="predicted"/>
<evidence type="ECO:0000259" key="1">
    <source>
        <dbReference type="Pfam" id="PF01243"/>
    </source>
</evidence>
<dbReference type="Gene3D" id="2.30.110.10">
    <property type="entry name" value="Electron Transport, Fmn-binding Protein, Chain A"/>
    <property type="match status" value="2"/>
</dbReference>
<dbReference type="RefSeq" id="WP_354446381.1">
    <property type="nucleotide sequence ID" value="NZ_JBEPSH010000007.1"/>
</dbReference>
<reference evidence="2 3" key="1">
    <citation type="submission" date="2024-06" db="EMBL/GenBank/DDBJ databases">
        <title>Sorghum-associated microbial communities from plants grown in Nebraska, USA.</title>
        <authorList>
            <person name="Schachtman D."/>
        </authorList>
    </citation>
    <scope>NUCLEOTIDE SEQUENCE [LARGE SCALE GENOMIC DNA]</scope>
    <source>
        <strain evidence="2 3">2709</strain>
    </source>
</reference>
<feature type="domain" description="Pyridoxamine 5'-phosphate oxidase N-terminal" evidence="1">
    <location>
        <begin position="37"/>
        <end position="145"/>
    </location>
</feature>
<dbReference type="InterPro" id="IPR011576">
    <property type="entry name" value="Pyridox_Oxase_N"/>
</dbReference>
<dbReference type="PANTHER" id="PTHR42815:SF2">
    <property type="entry name" value="FAD-BINDING, PUTATIVE (AFU_ORTHOLOGUE AFUA_6G07600)-RELATED"/>
    <property type="match status" value="1"/>
</dbReference>
<dbReference type="PANTHER" id="PTHR42815">
    <property type="entry name" value="FAD-BINDING, PUTATIVE (AFU_ORTHOLOGUE AFUA_6G07600)-RELATED"/>
    <property type="match status" value="1"/>
</dbReference>
<comment type="caution">
    <text evidence="2">The sequence shown here is derived from an EMBL/GenBank/DDBJ whole genome shotgun (WGS) entry which is preliminary data.</text>
</comment>
<gene>
    <name evidence="2" type="ORF">ABIE13_003944</name>
</gene>
<protein>
    <submittedName>
        <fullName evidence="2">Pyridoxine 5'-phosphate oxidase superfamily flavin-nucleotide-binding protein</fullName>
    </submittedName>
</protein>
<dbReference type="EMBL" id="JBEPSH010000007">
    <property type="protein sequence ID" value="MET4578828.1"/>
    <property type="molecule type" value="Genomic_DNA"/>
</dbReference>
<accession>A0ABV2QCR5</accession>
<sequence>MTSPLDAFHEGERFIQSMVGVRERMAEIGHRVIRSYMPDQHRQFFTQLPFLIAGTVDNDGQPWSSVLAGPPGFISSPDPEQLAVQAQPLPHDMLAVNLMPGAHIGLLGIAPHTRRRNRMNGVVGQVDSQGFSVRVSQSFGNCPQYIQAREPEFVGAGDVAQPLHFNGQLDDAAMKLIRQADTFYIASAHPAVHSQEGAAPAGPDRAQGVDVSHRGGKPGFVRVDGPGQLTVPDFSGNLFFNTLGNLAIEPRAGLLFMDFETGELIQVSVRAEIIWTGPELAGFQGAERLLRFAVTGVRRMPGALPLRWGKAGLSPVLALTGAWT</sequence>